<keyword evidence="12" id="KW-1185">Reference proteome</keyword>
<comment type="caution">
    <text evidence="11">The sequence shown here is derived from an EMBL/GenBank/DDBJ whole genome shotgun (WGS) entry which is preliminary data.</text>
</comment>
<evidence type="ECO:0000256" key="6">
    <source>
        <dbReference type="ARBA" id="ARBA00022741"/>
    </source>
</evidence>
<organism evidence="11 12">
    <name type="scientific">Nocardioides luteus</name>
    <dbReference type="NCBI Taxonomy" id="1844"/>
    <lineage>
        <taxon>Bacteria</taxon>
        <taxon>Bacillati</taxon>
        <taxon>Actinomycetota</taxon>
        <taxon>Actinomycetes</taxon>
        <taxon>Propionibacteriales</taxon>
        <taxon>Nocardioidaceae</taxon>
        <taxon>Nocardioides</taxon>
    </lineage>
</organism>
<evidence type="ECO:0000313" key="12">
    <source>
        <dbReference type="Proteomes" id="UP001142292"/>
    </source>
</evidence>
<evidence type="ECO:0000256" key="8">
    <source>
        <dbReference type="ARBA" id="ARBA00022842"/>
    </source>
</evidence>
<sequence>MRVTPFVPNIWDNGFMSATPRLDHAAIARACERFGVARLRIFGSAVSGRFDPDRSDMDFFVDFLPEVQDLLGNYLALTDELERIVGRKVDLVMTEAVENPYFAAQAFQNAQEVYAA</sequence>
<dbReference type="SUPFAM" id="SSF81301">
    <property type="entry name" value="Nucleotidyltransferase"/>
    <property type="match status" value="1"/>
</dbReference>
<evidence type="ECO:0000256" key="5">
    <source>
        <dbReference type="ARBA" id="ARBA00022723"/>
    </source>
</evidence>
<keyword evidence="2" id="KW-1277">Toxin-antitoxin system</keyword>
<comment type="cofactor">
    <cofactor evidence="1">
        <name>Mg(2+)</name>
        <dbReference type="ChEBI" id="CHEBI:18420"/>
    </cofactor>
</comment>
<feature type="domain" description="Polymerase nucleotidyl transferase" evidence="10">
    <location>
        <begin position="29"/>
        <end position="111"/>
    </location>
</feature>
<dbReference type="EMBL" id="BSEL01000007">
    <property type="protein sequence ID" value="GLJ69355.1"/>
    <property type="molecule type" value="Genomic_DNA"/>
</dbReference>
<gene>
    <name evidence="11" type="ORF">GCM10017579_33910</name>
</gene>
<evidence type="ECO:0000256" key="4">
    <source>
        <dbReference type="ARBA" id="ARBA00022695"/>
    </source>
</evidence>
<comment type="similarity">
    <text evidence="9">Belongs to the MntA antitoxin family.</text>
</comment>
<evidence type="ECO:0000259" key="10">
    <source>
        <dbReference type="Pfam" id="PF01909"/>
    </source>
</evidence>
<dbReference type="PANTHER" id="PTHR33571">
    <property type="entry name" value="SSL8005 PROTEIN"/>
    <property type="match status" value="1"/>
</dbReference>
<keyword evidence="8" id="KW-0460">Magnesium</keyword>
<reference evidence="11" key="1">
    <citation type="journal article" date="2014" name="Int. J. Syst. Evol. Microbiol.">
        <title>Complete genome of a new Firmicutes species belonging to the dominant human colonic microbiota ('Ruminococcus bicirculans') reveals two chromosomes and a selective capacity to utilize plant glucans.</title>
        <authorList>
            <consortium name="NISC Comparative Sequencing Program"/>
            <person name="Wegmann U."/>
            <person name="Louis P."/>
            <person name="Goesmann A."/>
            <person name="Henrissat B."/>
            <person name="Duncan S.H."/>
            <person name="Flint H.J."/>
        </authorList>
    </citation>
    <scope>NUCLEOTIDE SEQUENCE</scope>
    <source>
        <strain evidence="11">VKM Ac-1246</strain>
    </source>
</reference>
<evidence type="ECO:0000256" key="7">
    <source>
        <dbReference type="ARBA" id="ARBA00022840"/>
    </source>
</evidence>
<keyword evidence="3" id="KW-0808">Transferase</keyword>
<name>A0ABQ5SYU4_9ACTN</name>
<evidence type="ECO:0000256" key="2">
    <source>
        <dbReference type="ARBA" id="ARBA00022649"/>
    </source>
</evidence>
<evidence type="ECO:0000256" key="3">
    <source>
        <dbReference type="ARBA" id="ARBA00022679"/>
    </source>
</evidence>
<keyword evidence="6" id="KW-0547">Nucleotide-binding</keyword>
<dbReference type="PANTHER" id="PTHR33571:SF12">
    <property type="entry name" value="BSL3053 PROTEIN"/>
    <property type="match status" value="1"/>
</dbReference>
<dbReference type="Pfam" id="PF01909">
    <property type="entry name" value="NTP_transf_2"/>
    <property type="match status" value="1"/>
</dbReference>
<keyword evidence="5" id="KW-0479">Metal-binding</keyword>
<keyword evidence="4" id="KW-0548">Nucleotidyltransferase</keyword>
<evidence type="ECO:0000256" key="1">
    <source>
        <dbReference type="ARBA" id="ARBA00001946"/>
    </source>
</evidence>
<dbReference type="InterPro" id="IPR002934">
    <property type="entry name" value="Polymerase_NTP_transf_dom"/>
</dbReference>
<proteinExistence type="inferred from homology"/>
<protein>
    <recommendedName>
        <fullName evidence="10">Polymerase nucleotidyl transferase domain-containing protein</fullName>
    </recommendedName>
</protein>
<dbReference type="Gene3D" id="3.30.460.10">
    <property type="entry name" value="Beta Polymerase, domain 2"/>
    <property type="match status" value="1"/>
</dbReference>
<dbReference type="Proteomes" id="UP001142292">
    <property type="component" value="Unassembled WGS sequence"/>
</dbReference>
<accession>A0ABQ5SYU4</accession>
<reference evidence="11" key="2">
    <citation type="submission" date="2023-01" db="EMBL/GenBank/DDBJ databases">
        <authorList>
            <person name="Sun Q."/>
            <person name="Evtushenko L."/>
        </authorList>
    </citation>
    <scope>NUCLEOTIDE SEQUENCE</scope>
    <source>
        <strain evidence="11">VKM Ac-1246</strain>
    </source>
</reference>
<keyword evidence="7" id="KW-0067">ATP-binding</keyword>
<evidence type="ECO:0000313" key="11">
    <source>
        <dbReference type="EMBL" id="GLJ69355.1"/>
    </source>
</evidence>
<dbReference type="InterPro" id="IPR043519">
    <property type="entry name" value="NT_sf"/>
</dbReference>
<evidence type="ECO:0000256" key="9">
    <source>
        <dbReference type="ARBA" id="ARBA00038276"/>
    </source>
</evidence>
<dbReference type="InterPro" id="IPR052038">
    <property type="entry name" value="Type-VII_TA_antitoxin"/>
</dbReference>